<name>A0A382Y5K4_9ZZZZ</name>
<dbReference type="EMBL" id="UINC01172973">
    <property type="protein sequence ID" value="SVD78319.1"/>
    <property type="molecule type" value="Genomic_DNA"/>
</dbReference>
<dbReference type="GO" id="GO:0032298">
    <property type="term" value="P:positive regulation of DNA-templated DNA replication initiation"/>
    <property type="evidence" value="ECO:0007669"/>
    <property type="project" value="TreeGrafter"/>
</dbReference>
<dbReference type="PANTHER" id="PTHR38767:SF1">
    <property type="entry name" value="DNA POLYMERASE III SUBUNIT CHI"/>
    <property type="match status" value="1"/>
</dbReference>
<evidence type="ECO:0008006" key="2">
    <source>
        <dbReference type="Google" id="ProtNLM"/>
    </source>
</evidence>
<dbReference type="GO" id="GO:0003887">
    <property type="term" value="F:DNA-directed DNA polymerase activity"/>
    <property type="evidence" value="ECO:0007669"/>
    <property type="project" value="InterPro"/>
</dbReference>
<evidence type="ECO:0000313" key="1">
    <source>
        <dbReference type="EMBL" id="SVD78319.1"/>
    </source>
</evidence>
<protein>
    <recommendedName>
        <fullName evidence="2">DNA polymerase III subunit chi</fullName>
    </recommendedName>
</protein>
<dbReference type="InterPro" id="IPR036768">
    <property type="entry name" value="PolIII_chi_sf"/>
</dbReference>
<dbReference type="AlphaFoldDB" id="A0A382Y5K4"/>
<dbReference type="GO" id="GO:0003677">
    <property type="term" value="F:DNA binding"/>
    <property type="evidence" value="ECO:0007669"/>
    <property type="project" value="InterPro"/>
</dbReference>
<sequence>MSAAPDIAFYQLAKWPLEQALAKLLERILNQSLRVVVRVASDHYLSALNQSLWTYDAKSFLPHGSASDGDVEQQPIYLTTGSEVPNGATILILTGNLDAADINSFARCLDIFDGNDEAVTKARKRWVLRSAAGHSQTLWRQAPDGRWTKHLNFESL</sequence>
<accession>A0A382Y5K4</accession>
<dbReference type="NCBIfam" id="NF004347">
    <property type="entry name" value="PRK05728.1-4"/>
    <property type="match status" value="1"/>
</dbReference>
<dbReference type="SUPFAM" id="SSF102400">
    <property type="entry name" value="DNA polymerase III chi subunit"/>
    <property type="match status" value="1"/>
</dbReference>
<reference evidence="1" key="1">
    <citation type="submission" date="2018-05" db="EMBL/GenBank/DDBJ databases">
        <authorList>
            <person name="Lanie J.A."/>
            <person name="Ng W.-L."/>
            <person name="Kazmierczak K.M."/>
            <person name="Andrzejewski T.M."/>
            <person name="Davidsen T.M."/>
            <person name="Wayne K.J."/>
            <person name="Tettelin H."/>
            <person name="Glass J.I."/>
            <person name="Rusch D."/>
            <person name="Podicherti R."/>
            <person name="Tsui H.-C.T."/>
            <person name="Winkler M.E."/>
        </authorList>
    </citation>
    <scope>NUCLEOTIDE SEQUENCE</scope>
</reference>
<dbReference type="Pfam" id="PF04364">
    <property type="entry name" value="DNA_pol3_chi"/>
    <property type="match status" value="1"/>
</dbReference>
<dbReference type="PANTHER" id="PTHR38767">
    <property type="entry name" value="DNA POLYMERASE III SUBUNIT CHI"/>
    <property type="match status" value="1"/>
</dbReference>
<organism evidence="1">
    <name type="scientific">marine metagenome</name>
    <dbReference type="NCBI Taxonomy" id="408172"/>
    <lineage>
        <taxon>unclassified sequences</taxon>
        <taxon>metagenomes</taxon>
        <taxon>ecological metagenomes</taxon>
    </lineage>
</organism>
<dbReference type="InterPro" id="IPR007459">
    <property type="entry name" value="DNA_pol3_chi"/>
</dbReference>
<dbReference type="GO" id="GO:0006260">
    <property type="term" value="P:DNA replication"/>
    <property type="evidence" value="ECO:0007669"/>
    <property type="project" value="InterPro"/>
</dbReference>
<dbReference type="Gene3D" id="3.40.50.10110">
    <property type="entry name" value="DNA polymerase III subunit chi"/>
    <property type="match status" value="1"/>
</dbReference>
<proteinExistence type="predicted"/>
<gene>
    <name evidence="1" type="ORF">METZ01_LOCUS431173</name>
</gene>